<dbReference type="AlphaFoldDB" id="A0A7C3SJV0"/>
<protein>
    <recommendedName>
        <fullName evidence="4 10">L-aspartate oxidase</fullName>
        <ecNumber evidence="4 10">1.4.3.16</ecNumber>
    </recommendedName>
</protein>
<feature type="domain" description="Fumarate reductase/succinate dehydrogenase flavoprotein-like C-terminal" evidence="14">
    <location>
        <begin position="441"/>
        <end position="533"/>
    </location>
</feature>
<dbReference type="UniPathway" id="UPA00253">
    <property type="reaction ID" value="UER00326"/>
</dbReference>
<dbReference type="InterPro" id="IPR015939">
    <property type="entry name" value="Fum_Rdtase/Succ_DH_flav-like_C"/>
</dbReference>
<evidence type="ECO:0000256" key="11">
    <source>
        <dbReference type="PIRSR" id="PIRSR000171-1"/>
    </source>
</evidence>
<comment type="caution">
    <text evidence="15">The sequence shown here is derived from an EMBL/GenBank/DDBJ whole genome shotgun (WGS) entry which is preliminary data.</text>
</comment>
<dbReference type="Gene3D" id="1.20.58.100">
    <property type="entry name" value="Fumarate reductase/succinate dehydrogenase flavoprotein-like, C-terminal domain"/>
    <property type="match status" value="1"/>
</dbReference>
<keyword evidence="7 12" id="KW-0274">FAD</keyword>
<dbReference type="PANTHER" id="PTHR42716">
    <property type="entry name" value="L-ASPARTATE OXIDASE"/>
    <property type="match status" value="1"/>
</dbReference>
<dbReference type="Gene3D" id="3.50.50.60">
    <property type="entry name" value="FAD/NAD(P)-binding domain"/>
    <property type="match status" value="1"/>
</dbReference>
<comment type="subcellular location">
    <subcellularLocation>
        <location evidence="12">Cytoplasm</location>
    </subcellularLocation>
</comment>
<dbReference type="GO" id="GO:0008734">
    <property type="term" value="F:L-aspartate oxidase activity"/>
    <property type="evidence" value="ECO:0007669"/>
    <property type="project" value="UniProtKB-UniRule"/>
</dbReference>
<comment type="function">
    <text evidence="12">Catalyzes the oxidation of L-aspartate to iminoaspartate.</text>
</comment>
<dbReference type="FunFam" id="1.20.58.100:FF:000002">
    <property type="entry name" value="L-aspartate oxidase"/>
    <property type="match status" value="1"/>
</dbReference>
<evidence type="ECO:0000256" key="2">
    <source>
        <dbReference type="ARBA" id="ARBA00004950"/>
    </source>
</evidence>
<dbReference type="EMBL" id="DTHB01000016">
    <property type="protein sequence ID" value="HGB14018.1"/>
    <property type="molecule type" value="Genomic_DNA"/>
</dbReference>
<dbReference type="SUPFAM" id="SSF56425">
    <property type="entry name" value="Succinate dehydrogenase/fumarate reductase flavoprotein, catalytic domain"/>
    <property type="match status" value="1"/>
</dbReference>
<dbReference type="InterPro" id="IPR036188">
    <property type="entry name" value="FAD/NAD-bd_sf"/>
</dbReference>
<evidence type="ECO:0000256" key="4">
    <source>
        <dbReference type="ARBA" id="ARBA00012173"/>
    </source>
</evidence>
<dbReference type="Pfam" id="PF00890">
    <property type="entry name" value="FAD_binding_2"/>
    <property type="match status" value="1"/>
</dbReference>
<dbReference type="InterPro" id="IPR005288">
    <property type="entry name" value="NadB"/>
</dbReference>
<evidence type="ECO:0000256" key="10">
    <source>
        <dbReference type="NCBIfam" id="TIGR00551"/>
    </source>
</evidence>
<dbReference type="Gene3D" id="3.90.700.10">
    <property type="entry name" value="Succinate dehydrogenase/fumarate reductase flavoprotein, catalytic domain"/>
    <property type="match status" value="1"/>
</dbReference>
<evidence type="ECO:0000256" key="8">
    <source>
        <dbReference type="ARBA" id="ARBA00023002"/>
    </source>
</evidence>
<evidence type="ECO:0000256" key="3">
    <source>
        <dbReference type="ARBA" id="ARBA00008562"/>
    </source>
</evidence>
<evidence type="ECO:0000256" key="9">
    <source>
        <dbReference type="ARBA" id="ARBA00048305"/>
    </source>
</evidence>
<gene>
    <name evidence="15" type="ORF">ENV62_02090</name>
</gene>
<accession>A0A7C3SJV0</accession>
<dbReference type="Pfam" id="PF02910">
    <property type="entry name" value="Succ_DH_flav_C"/>
    <property type="match status" value="1"/>
</dbReference>
<reference evidence="15" key="1">
    <citation type="journal article" date="2020" name="mSystems">
        <title>Genome- and Community-Level Interaction Insights into Carbon Utilization and Element Cycling Functions of Hydrothermarchaeota in Hydrothermal Sediment.</title>
        <authorList>
            <person name="Zhou Z."/>
            <person name="Liu Y."/>
            <person name="Xu W."/>
            <person name="Pan J."/>
            <person name="Luo Z.H."/>
            <person name="Li M."/>
        </authorList>
    </citation>
    <scope>NUCLEOTIDE SEQUENCE [LARGE SCALE GENOMIC DNA]</scope>
    <source>
        <strain evidence="15">SpSt-776</strain>
    </source>
</reference>
<comment type="similarity">
    <text evidence="3 12">Belongs to the FAD-dependent oxidoreductase 2 family. NadB subfamily.</text>
</comment>
<dbReference type="InterPro" id="IPR003953">
    <property type="entry name" value="FAD-dep_OxRdtase_2_FAD-bd"/>
</dbReference>
<feature type="active site" description="Proton acceptor" evidence="11">
    <location>
        <position position="288"/>
    </location>
</feature>
<dbReference type="PRINTS" id="PR00368">
    <property type="entry name" value="FADPNR"/>
</dbReference>
<dbReference type="InterPro" id="IPR037099">
    <property type="entry name" value="Fum_R/Succ_DH_flav-like_C_sf"/>
</dbReference>
<evidence type="ECO:0000256" key="7">
    <source>
        <dbReference type="ARBA" id="ARBA00022827"/>
    </source>
</evidence>
<evidence type="ECO:0000259" key="13">
    <source>
        <dbReference type="Pfam" id="PF00890"/>
    </source>
</evidence>
<evidence type="ECO:0000313" key="15">
    <source>
        <dbReference type="EMBL" id="HGB14018.1"/>
    </source>
</evidence>
<evidence type="ECO:0000256" key="6">
    <source>
        <dbReference type="ARBA" id="ARBA00022642"/>
    </source>
</evidence>
<evidence type="ECO:0000256" key="5">
    <source>
        <dbReference type="ARBA" id="ARBA00022630"/>
    </source>
</evidence>
<dbReference type="NCBIfam" id="TIGR00551">
    <property type="entry name" value="nadB"/>
    <property type="match status" value="1"/>
</dbReference>
<name>A0A7C3SJV0_9BACT</name>
<keyword evidence="8 12" id="KW-0560">Oxidoreductase</keyword>
<evidence type="ECO:0000256" key="1">
    <source>
        <dbReference type="ARBA" id="ARBA00001974"/>
    </source>
</evidence>
<feature type="domain" description="FAD-dependent oxidoreductase 2 FAD-binding" evidence="13">
    <location>
        <begin position="6"/>
        <end position="390"/>
    </location>
</feature>
<evidence type="ECO:0000259" key="14">
    <source>
        <dbReference type="Pfam" id="PF02910"/>
    </source>
</evidence>
<dbReference type="EC" id="1.4.3.16" evidence="4 10"/>
<dbReference type="InterPro" id="IPR027477">
    <property type="entry name" value="Succ_DH/fumarate_Rdtase_cat_sf"/>
</dbReference>
<keyword evidence="6 12" id="KW-0662">Pyridine nucleotide biosynthesis</keyword>
<proteinExistence type="inferred from homology"/>
<sequence>MHRLSDVLVIGSGLAGLSYALKVADFATVNLVTKRDLMETSTRMAQGGIAAVLGAEDRFEYHIQDTLTVGDGLCHPDIVELVVRQGPERIAELVAMGAHFDEGSDNGFDLAREGGHSHRRIIHAHDMTGAEVERILAEKVLAHPNIRVFEYHMGVDLITRQRLVRRGAVVTNTEESCLGAYVLNIRTGEVDTFLAAITLLATGGAGKVYLYTSNPDIATGDGVAMAYRAGAWIANMEFVQFHPTCLYHPAAKNFLISEALRGEGAILRDHKGRAFMEKYHPLKDLAPRDTVARAIDNELKTSGADFVFLDISHKPANFVKKRFPNIYRKCLEFGYDITKEPIPVVPAAHYMCGGVVTDAMGRTTINNLFAVGEVSMTGLHGANRLASNSLLEALVFSHQAALAAKETLPGLRIPAASAIPEWNPMGATDSDENVVVSHNWDEIRRMMWNYVGIVRTDRRLLRAKHRIDLIQKEINEYYWNFLITSDLLELRNIATVAELIINMAMWRKESRGLHYNLDYPHKDDEHYLRDTILSFEGWH</sequence>
<keyword evidence="5 12" id="KW-0285">Flavoprotein</keyword>
<dbReference type="GO" id="GO:0034628">
    <property type="term" value="P:'de novo' NAD+ biosynthetic process from L-aspartate"/>
    <property type="evidence" value="ECO:0007669"/>
    <property type="project" value="TreeGrafter"/>
</dbReference>
<comment type="catalytic activity">
    <reaction evidence="9">
        <text>L-aspartate + O2 = iminosuccinate + H2O2</text>
        <dbReference type="Rhea" id="RHEA:25876"/>
        <dbReference type="ChEBI" id="CHEBI:15379"/>
        <dbReference type="ChEBI" id="CHEBI:16240"/>
        <dbReference type="ChEBI" id="CHEBI:29991"/>
        <dbReference type="ChEBI" id="CHEBI:77875"/>
        <dbReference type="EC" id="1.4.3.16"/>
    </reaction>
    <physiologicalReaction direction="left-to-right" evidence="9">
        <dbReference type="Rhea" id="RHEA:25877"/>
    </physiologicalReaction>
</comment>
<dbReference type="GO" id="GO:0005737">
    <property type="term" value="C:cytoplasm"/>
    <property type="evidence" value="ECO:0007669"/>
    <property type="project" value="UniProtKB-SubCell"/>
</dbReference>
<dbReference type="FunFam" id="3.90.700.10:FF:000002">
    <property type="entry name" value="L-aspartate oxidase"/>
    <property type="match status" value="1"/>
</dbReference>
<dbReference type="NCBIfam" id="NF006567">
    <property type="entry name" value="PRK09077.1"/>
    <property type="match status" value="1"/>
</dbReference>
<comment type="pathway">
    <text evidence="2 12">Cofactor biosynthesis; NAD(+) biosynthesis; iminoaspartate from L-aspartate (oxidase route): step 1/1.</text>
</comment>
<comment type="cofactor">
    <cofactor evidence="1 12">
        <name>FAD</name>
        <dbReference type="ChEBI" id="CHEBI:57692"/>
    </cofactor>
</comment>
<dbReference type="SUPFAM" id="SSF51905">
    <property type="entry name" value="FAD/NAD(P)-binding domain"/>
    <property type="match status" value="1"/>
</dbReference>
<dbReference type="SUPFAM" id="SSF46977">
    <property type="entry name" value="Succinate dehydrogenase/fumarate reductase flavoprotein C-terminal domain"/>
    <property type="match status" value="1"/>
</dbReference>
<evidence type="ECO:0000256" key="12">
    <source>
        <dbReference type="RuleBase" id="RU362049"/>
    </source>
</evidence>
<dbReference type="PANTHER" id="PTHR42716:SF2">
    <property type="entry name" value="L-ASPARTATE OXIDASE, CHLOROPLASTIC"/>
    <property type="match status" value="1"/>
</dbReference>
<dbReference type="PIRSF" id="PIRSF000171">
    <property type="entry name" value="SDHA_APRA_LASPO"/>
    <property type="match status" value="1"/>
</dbReference>
<organism evidence="15">
    <name type="scientific">Desulfobacca acetoxidans</name>
    <dbReference type="NCBI Taxonomy" id="60893"/>
    <lineage>
        <taxon>Bacteria</taxon>
        <taxon>Pseudomonadati</taxon>
        <taxon>Thermodesulfobacteriota</taxon>
        <taxon>Desulfobaccia</taxon>
        <taxon>Desulfobaccales</taxon>
        <taxon>Desulfobaccaceae</taxon>
        <taxon>Desulfobacca</taxon>
    </lineage>
</organism>